<evidence type="ECO:0000313" key="1">
    <source>
        <dbReference type="EMBL" id="UPT91427.1"/>
    </source>
</evidence>
<name>A0A8T5VM84_9BRAD</name>
<gene>
    <name evidence="1" type="ORF">HAP41_0000022370</name>
</gene>
<dbReference type="AlphaFoldDB" id="A0A8T5VM84"/>
<sequence length="79" mass="8983">MSTKPLDRILREPEVKRVTGLSRTTRWRGVKAGTFPAPVEPTPGTIGWFESVIARWQAELRAKAELSERNTEHQLAIEK</sequence>
<proteinExistence type="predicted"/>
<organism evidence="1 2">
    <name type="scientific">Bradyrhizobium barranii subsp. apii</name>
    <dbReference type="NCBI Taxonomy" id="2819348"/>
    <lineage>
        <taxon>Bacteria</taxon>
        <taxon>Pseudomonadati</taxon>
        <taxon>Pseudomonadota</taxon>
        <taxon>Alphaproteobacteria</taxon>
        <taxon>Hyphomicrobiales</taxon>
        <taxon>Nitrobacteraceae</taxon>
        <taxon>Bradyrhizobium</taxon>
        <taxon>Bradyrhizobium barranii</taxon>
    </lineage>
</organism>
<dbReference type="InterPro" id="IPR010260">
    <property type="entry name" value="AlpA"/>
</dbReference>
<protein>
    <submittedName>
        <fullName evidence="1">AlpA family phage regulatory protein</fullName>
    </submittedName>
</protein>
<dbReference type="RefSeq" id="WP_166097040.1">
    <property type="nucleotide sequence ID" value="NZ_CP096255.1"/>
</dbReference>
<reference evidence="1 2" key="1">
    <citation type="journal article" date="2017" name="Syst. Appl. Microbiol.">
        <title>Soybeans inoculated with root zone soils of Canadian native legumes harbour diverse and novel Bradyrhizobium spp. that possess agricultural potential.</title>
        <authorList>
            <person name="Bromfield E.S.P."/>
            <person name="Cloutier S."/>
            <person name="Tambong J.T."/>
            <person name="Tran Thi T.V."/>
        </authorList>
    </citation>
    <scope>NUCLEOTIDE SEQUENCE [LARGE SCALE GENOMIC DNA]</scope>
    <source>
        <strain evidence="1 2">1S5</strain>
    </source>
</reference>
<accession>A0A8T5VM84</accession>
<dbReference type="EMBL" id="CP096255">
    <property type="protein sequence ID" value="UPT91427.1"/>
    <property type="molecule type" value="Genomic_DNA"/>
</dbReference>
<dbReference type="Proteomes" id="UP000551709">
    <property type="component" value="Chromosome"/>
</dbReference>
<dbReference type="Gene3D" id="1.10.238.160">
    <property type="match status" value="1"/>
</dbReference>
<evidence type="ECO:0000313" key="2">
    <source>
        <dbReference type="Proteomes" id="UP000551709"/>
    </source>
</evidence>
<dbReference type="Pfam" id="PF05930">
    <property type="entry name" value="Phage_AlpA"/>
    <property type="match status" value="1"/>
</dbReference>